<dbReference type="RefSeq" id="XP_055882122.1">
    <property type="nucleotide sequence ID" value="XM_056026147.1"/>
</dbReference>
<evidence type="ECO:0000313" key="2">
    <source>
        <dbReference type="RefSeq" id="XP_055882122.1"/>
    </source>
</evidence>
<dbReference type="AlphaFoldDB" id="A0A9W3A4A7"/>
<accession>A0A9W3A4A7</accession>
<dbReference type="GeneID" id="106054042"/>
<dbReference type="Gene3D" id="1.10.533.10">
    <property type="entry name" value="Death Domain, Fas"/>
    <property type="match status" value="1"/>
</dbReference>
<dbReference type="InterPro" id="IPR011029">
    <property type="entry name" value="DEATH-like_dom_sf"/>
</dbReference>
<protein>
    <submittedName>
        <fullName evidence="2">Uncharacterized protein LOC106054042 isoform X1</fullName>
    </submittedName>
</protein>
<dbReference type="OrthoDB" id="6281858at2759"/>
<name>A0A9W3A4A7_BIOGL</name>
<sequence>MMQRIKKIASPQSQLNEKPGVFTHTSLMTLAKGIGKEALKGLELAMILNISATAIIRSAADITDTPLTAEGSEYNRIAVTQSCLLRWKELTQNAKTKDRLKSLERALREIGKGDIADQLVEHHQNNQELTQDLFE</sequence>
<evidence type="ECO:0000313" key="1">
    <source>
        <dbReference type="Proteomes" id="UP001165740"/>
    </source>
</evidence>
<proteinExistence type="predicted"/>
<dbReference type="CDD" id="cd01670">
    <property type="entry name" value="Death"/>
    <property type="match status" value="1"/>
</dbReference>
<keyword evidence="1" id="KW-1185">Reference proteome</keyword>
<organism evidence="1 2">
    <name type="scientific">Biomphalaria glabrata</name>
    <name type="common">Bloodfluke planorb</name>
    <name type="synonym">Freshwater snail</name>
    <dbReference type="NCBI Taxonomy" id="6526"/>
    <lineage>
        <taxon>Eukaryota</taxon>
        <taxon>Metazoa</taxon>
        <taxon>Spiralia</taxon>
        <taxon>Lophotrochozoa</taxon>
        <taxon>Mollusca</taxon>
        <taxon>Gastropoda</taxon>
        <taxon>Heterobranchia</taxon>
        <taxon>Euthyneura</taxon>
        <taxon>Panpulmonata</taxon>
        <taxon>Hygrophila</taxon>
        <taxon>Lymnaeoidea</taxon>
        <taxon>Planorbidae</taxon>
        <taxon>Biomphalaria</taxon>
    </lineage>
</organism>
<gene>
    <name evidence="2" type="primary">LOC106054042</name>
</gene>
<dbReference type="Proteomes" id="UP001165740">
    <property type="component" value="Chromosome 4"/>
</dbReference>
<reference evidence="2" key="1">
    <citation type="submission" date="2025-08" db="UniProtKB">
        <authorList>
            <consortium name="RefSeq"/>
        </authorList>
    </citation>
    <scope>IDENTIFICATION</scope>
</reference>